<reference evidence="6" key="2">
    <citation type="submission" date="2023-04" db="EMBL/GenBank/DDBJ databases">
        <authorList>
            <person name="Beletskiy A.V."/>
            <person name="Mardanov A.V."/>
            <person name="Ravin N.V."/>
        </authorList>
    </citation>
    <scope>NUCLEOTIDE SEQUENCE</scope>
    <source>
        <strain evidence="6">GKL-01</strain>
    </source>
</reference>
<evidence type="ECO:0000256" key="4">
    <source>
        <dbReference type="ARBA" id="ARBA00023136"/>
    </source>
</evidence>
<dbReference type="Pfam" id="PF04193">
    <property type="entry name" value="PQ-loop"/>
    <property type="match status" value="1"/>
</dbReference>
<keyword evidence="4 5" id="KW-0472">Membrane</keyword>
<evidence type="ECO:0000256" key="3">
    <source>
        <dbReference type="ARBA" id="ARBA00022989"/>
    </source>
</evidence>
<evidence type="ECO:0000256" key="2">
    <source>
        <dbReference type="ARBA" id="ARBA00022692"/>
    </source>
</evidence>
<reference evidence="6" key="1">
    <citation type="journal article" date="2023" name="Int. J. Mol. Sci.">
        <title>Metagenomics Revealed a New Genus 'Candidatus Thiocaldithrix dubininis' gen. nov., sp. nov. and a New Species 'Candidatus Thiothrix putei' sp. nov. in the Family Thiotrichaceae, Some Members of Which Have Traits of Both Na+- and H+-Motive Energetics.</title>
        <authorList>
            <person name="Ravin N.V."/>
            <person name="Muntyan M.S."/>
            <person name="Smolyakov D.D."/>
            <person name="Rudenko T.S."/>
            <person name="Beletsky A.V."/>
            <person name="Mardanov A.V."/>
            <person name="Grabovich M.Y."/>
        </authorList>
    </citation>
    <scope>NUCLEOTIDE SEQUENCE</scope>
    <source>
        <strain evidence="6">GKL-01</strain>
    </source>
</reference>
<evidence type="ECO:0000313" key="6">
    <source>
        <dbReference type="EMBL" id="WGZ91246.1"/>
    </source>
</evidence>
<comment type="subcellular location">
    <subcellularLocation>
        <location evidence="1">Membrane</location>
        <topology evidence="1">Multi-pass membrane protein</topology>
    </subcellularLocation>
</comment>
<dbReference type="InterPro" id="IPR047662">
    <property type="entry name" value="SemiSWEET"/>
</dbReference>
<protein>
    <submittedName>
        <fullName evidence="6">SemiSWEET transporter</fullName>
    </submittedName>
</protein>
<dbReference type="NCBIfam" id="NF037968">
    <property type="entry name" value="SemiSWEET_2"/>
    <property type="match status" value="1"/>
</dbReference>
<organism evidence="6">
    <name type="scientific">Candidatus Thiocaldithrix dubininis</name>
    <dbReference type="NCBI Taxonomy" id="3080823"/>
    <lineage>
        <taxon>Bacteria</taxon>
        <taxon>Pseudomonadati</taxon>
        <taxon>Pseudomonadota</taxon>
        <taxon>Gammaproteobacteria</taxon>
        <taxon>Thiotrichales</taxon>
        <taxon>Thiotrichaceae</taxon>
        <taxon>Candidatus Thiocaldithrix</taxon>
    </lineage>
</organism>
<evidence type="ECO:0000256" key="1">
    <source>
        <dbReference type="ARBA" id="ARBA00004141"/>
    </source>
</evidence>
<keyword evidence="3 5" id="KW-1133">Transmembrane helix</keyword>
<dbReference type="AlphaFoldDB" id="A0AA95KFU5"/>
<dbReference type="InterPro" id="IPR006603">
    <property type="entry name" value="PQ-loop_rpt"/>
</dbReference>
<dbReference type="GO" id="GO:0016020">
    <property type="term" value="C:membrane"/>
    <property type="evidence" value="ECO:0007669"/>
    <property type="project" value="UniProtKB-SubCell"/>
</dbReference>
<evidence type="ECO:0000256" key="5">
    <source>
        <dbReference type="SAM" id="Phobius"/>
    </source>
</evidence>
<accession>A0AA95KFU5</accession>
<proteinExistence type="predicted"/>
<dbReference type="Proteomes" id="UP001300672">
    <property type="component" value="Chromosome"/>
</dbReference>
<gene>
    <name evidence="6" type="ORF">QJT80_01955</name>
</gene>
<dbReference type="EMBL" id="CP124755">
    <property type="protein sequence ID" value="WGZ91246.1"/>
    <property type="molecule type" value="Genomic_DNA"/>
</dbReference>
<feature type="transmembrane region" description="Helical" evidence="5">
    <location>
        <begin position="36"/>
        <end position="56"/>
    </location>
</feature>
<keyword evidence="2 5" id="KW-0812">Transmembrane</keyword>
<dbReference type="Gene3D" id="1.20.1280.290">
    <property type="match status" value="1"/>
</dbReference>
<sequence>MSLTDMMGYMAATLTSIAFLPQVLKTIRTRDTSSISLLMYSLFVAGVLCWLIWGLLLQQWPVILANLVTFALSAIILSMKIYAVIVKHEAP</sequence>
<dbReference type="GO" id="GO:0051119">
    <property type="term" value="F:sugar transmembrane transporter activity"/>
    <property type="evidence" value="ECO:0007669"/>
    <property type="project" value="InterPro"/>
</dbReference>
<feature type="transmembrane region" description="Helical" evidence="5">
    <location>
        <begin position="62"/>
        <end position="85"/>
    </location>
</feature>
<dbReference type="KEGG" id="tdu:QJT80_01955"/>
<name>A0AA95KFU5_9GAMM</name>